<reference evidence="3" key="1">
    <citation type="submission" date="2017-08" db="EMBL/GenBank/DDBJ databases">
        <title>A dynamic microbial community with high functional redundancy inhabits the cold, oxic subseafloor aquifer.</title>
        <authorList>
            <person name="Tully B.J."/>
            <person name="Wheat C.G."/>
            <person name="Glazer B.T."/>
            <person name="Huber J.A."/>
        </authorList>
    </citation>
    <scope>NUCLEOTIDE SEQUENCE [LARGE SCALE GENOMIC DNA]</scope>
</reference>
<dbReference type="Proteomes" id="UP000218327">
    <property type="component" value="Unassembled WGS sequence"/>
</dbReference>
<evidence type="ECO:0000259" key="1">
    <source>
        <dbReference type="PROSITE" id="PS51688"/>
    </source>
</evidence>
<dbReference type="AlphaFoldDB" id="A0A2A5AYD3"/>
<accession>A0A2A5AYD3</accession>
<name>A0A2A5AYD3_9GAMM</name>
<gene>
    <name evidence="2" type="ORF">COA96_10365</name>
</gene>
<evidence type="ECO:0000313" key="3">
    <source>
        <dbReference type="Proteomes" id="UP000218327"/>
    </source>
</evidence>
<dbReference type="PROSITE" id="PS51688">
    <property type="entry name" value="ICA"/>
    <property type="match status" value="1"/>
</dbReference>
<evidence type="ECO:0000313" key="2">
    <source>
        <dbReference type="EMBL" id="PCJ24140.1"/>
    </source>
</evidence>
<dbReference type="EMBL" id="NVVJ01000030">
    <property type="protein sequence ID" value="PCJ24140.1"/>
    <property type="molecule type" value="Genomic_DNA"/>
</dbReference>
<dbReference type="Pfam" id="PF13884">
    <property type="entry name" value="Peptidase_S74"/>
    <property type="match status" value="1"/>
</dbReference>
<organism evidence="2 3">
    <name type="scientific">SAR86 cluster bacterium</name>
    <dbReference type="NCBI Taxonomy" id="2030880"/>
    <lineage>
        <taxon>Bacteria</taxon>
        <taxon>Pseudomonadati</taxon>
        <taxon>Pseudomonadota</taxon>
        <taxon>Gammaproteobacteria</taxon>
        <taxon>SAR86 cluster</taxon>
    </lineage>
</organism>
<dbReference type="InterPro" id="IPR030392">
    <property type="entry name" value="S74_ICA"/>
</dbReference>
<proteinExistence type="predicted"/>
<sequence length="615" mass="63853">MPLLFDRVQVTTATTGTGTITLGAAVTGFQTYADGGASNADIVRYVIQDGDSWEIGEGTYTSSGLTLSRTLSSSSTGALLNLSGSAVVFSDASAQDISVKFDKTGGDITGLLVQKANAFASVLWDRGAGLIWGAGIFAGAVGPLVFSQNGVEQARIEPIGIDINAGQPTTLLTRALADDRYPRLTGGEFTGIVHLAAPAALLADSVFFQNTPGAGVDRITPIRANRMFAGASKTHYGTSRAQTTGGENYNTGAAWIEHGDDGDNIPVGLPAGSRTQYFQTQAMVVSSTDQNNGAGGTSGQIGISGCARGAASGNAIGVAALARADVVNTGDTWAMYAEATKGVSMTSDINGVWGMEIAVMNFSPHLPTEMSPYLSGSAGFTKALMLSSGGGNTRTTNVHPVDMALHLRGPFNSQTQGNKFRAGIVFDEKCLVSAQAVNGFENVGRGIQFAQNQAMQWWGTGAVMMTEVFALTTGALAINRANTATPTSLAFYVQAGSLVGSISHTTSATSFNTTSDERLKSNIQDAYGSGDVIDGLQVRRYNMGPENHLIEFGMVAQEAVDFAPGAVTVGSLGSGLPTTPEDTWAMDFSKIVPVAVLELQSLRKRVAILETSLAA</sequence>
<feature type="domain" description="Peptidase S74" evidence="1">
    <location>
        <begin position="515"/>
        <end position="613"/>
    </location>
</feature>
<comment type="caution">
    <text evidence="2">The sequence shown here is derived from an EMBL/GenBank/DDBJ whole genome shotgun (WGS) entry which is preliminary data.</text>
</comment>
<protein>
    <recommendedName>
        <fullName evidence="1">Peptidase S74 domain-containing protein</fullName>
    </recommendedName>
</protein>